<dbReference type="eggNOG" id="KOG1206">
    <property type="taxonomic scope" value="Eukaryota"/>
</dbReference>
<reference evidence="3" key="1">
    <citation type="journal article" date="2013" name="Nat. Commun.">
        <title>Whole-genome sequencing of Oryza brachyantha reveals mechanisms underlying Oryza genome evolution.</title>
        <authorList>
            <person name="Chen J."/>
            <person name="Huang Q."/>
            <person name="Gao D."/>
            <person name="Wang J."/>
            <person name="Lang Y."/>
            <person name="Liu T."/>
            <person name="Li B."/>
            <person name="Bai Z."/>
            <person name="Luis Goicoechea J."/>
            <person name="Liang C."/>
            <person name="Chen C."/>
            <person name="Zhang W."/>
            <person name="Sun S."/>
            <person name="Liao Y."/>
            <person name="Zhang X."/>
            <person name="Yang L."/>
            <person name="Song C."/>
            <person name="Wang M."/>
            <person name="Shi J."/>
            <person name="Liu G."/>
            <person name="Liu J."/>
            <person name="Zhou H."/>
            <person name="Zhou W."/>
            <person name="Yu Q."/>
            <person name="An N."/>
            <person name="Chen Y."/>
            <person name="Cai Q."/>
            <person name="Wang B."/>
            <person name="Liu B."/>
            <person name="Min J."/>
            <person name="Huang Y."/>
            <person name="Wu H."/>
            <person name="Li Z."/>
            <person name="Zhang Y."/>
            <person name="Yin Y."/>
            <person name="Song W."/>
            <person name="Jiang J."/>
            <person name="Jackson S.A."/>
            <person name="Wing R.A."/>
            <person name="Wang J."/>
            <person name="Chen M."/>
        </authorList>
    </citation>
    <scope>NUCLEOTIDE SEQUENCE [LARGE SCALE GENOMIC DNA]</scope>
    <source>
        <strain evidence="3">cv. IRGC 101232</strain>
    </source>
</reference>
<proteinExistence type="predicted"/>
<dbReference type="Gene3D" id="3.10.129.10">
    <property type="entry name" value="Hotdog Thioesterase"/>
    <property type="match status" value="2"/>
</dbReference>
<evidence type="ECO:0000259" key="1">
    <source>
        <dbReference type="Pfam" id="PF01575"/>
    </source>
</evidence>
<dbReference type="Pfam" id="PF01575">
    <property type="entry name" value="MaoC_dehydratas"/>
    <property type="match status" value="1"/>
</dbReference>
<dbReference type="GO" id="GO:0044594">
    <property type="term" value="F:17-beta-hydroxysteroid dehydrogenase (NAD+) activity"/>
    <property type="evidence" value="ECO:0007669"/>
    <property type="project" value="TreeGrafter"/>
</dbReference>
<evidence type="ECO:0000313" key="4">
    <source>
        <dbReference type="Proteomes" id="UP000006038"/>
    </source>
</evidence>
<feature type="domain" description="MaoC-like" evidence="1">
    <location>
        <begin position="391"/>
        <end position="498"/>
    </location>
</feature>
<name>J3MZR1_ORYBR</name>
<dbReference type="InterPro" id="IPR054357">
    <property type="entry name" value="MFE-2_N"/>
</dbReference>
<dbReference type="GO" id="GO:0004300">
    <property type="term" value="F:enoyl-CoA hydratase activity"/>
    <property type="evidence" value="ECO:0007669"/>
    <property type="project" value="TreeGrafter"/>
</dbReference>
<dbReference type="EnsemblPlants" id="OB09G24900.1">
    <property type="protein sequence ID" value="OB09G24900.1"/>
    <property type="gene ID" value="OB09G24900"/>
</dbReference>
<dbReference type="GO" id="GO:0006635">
    <property type="term" value="P:fatty acid beta-oxidation"/>
    <property type="evidence" value="ECO:0007669"/>
    <property type="project" value="TreeGrafter"/>
</dbReference>
<protein>
    <submittedName>
        <fullName evidence="3">Uncharacterized protein</fullName>
    </submittedName>
</protein>
<evidence type="ECO:0000259" key="2">
    <source>
        <dbReference type="Pfam" id="PF22622"/>
    </source>
</evidence>
<reference evidence="3" key="2">
    <citation type="submission" date="2013-04" db="UniProtKB">
        <authorList>
            <consortium name="EnsemblPlants"/>
        </authorList>
    </citation>
    <scope>IDENTIFICATION</scope>
</reference>
<dbReference type="STRING" id="4533.J3MZR1"/>
<dbReference type="InterPro" id="IPR029069">
    <property type="entry name" value="HotDog_dom_sf"/>
</dbReference>
<accession>J3MZR1</accession>
<dbReference type="HOGENOM" id="CLU_530393_0_0_1"/>
<keyword evidence="4" id="KW-1185">Reference proteome</keyword>
<dbReference type="PANTHER" id="PTHR13078:SF56">
    <property type="entry name" value="PEROXISOMAL MULTIFUNCTIONAL ENZYME TYPE 2"/>
    <property type="match status" value="1"/>
</dbReference>
<evidence type="ECO:0000313" key="3">
    <source>
        <dbReference type="EnsemblPlants" id="OB09G24900.1"/>
    </source>
</evidence>
<dbReference type="GO" id="GO:0003857">
    <property type="term" value="F:(3S)-3-hydroxyacyl-CoA dehydrogenase (NAD+) activity"/>
    <property type="evidence" value="ECO:0007669"/>
    <property type="project" value="TreeGrafter"/>
</dbReference>
<dbReference type="SUPFAM" id="SSF54637">
    <property type="entry name" value="Thioesterase/thiol ester dehydrase-isomerase"/>
    <property type="match status" value="3"/>
</dbReference>
<dbReference type="PANTHER" id="PTHR13078">
    <property type="entry name" value="PEROXISOMAL MULTIFUNCTIONAL ENZYME TYPE 2-RELATED"/>
    <property type="match status" value="1"/>
</dbReference>
<organism evidence="3">
    <name type="scientific">Oryza brachyantha</name>
    <name type="common">malo sina</name>
    <dbReference type="NCBI Taxonomy" id="4533"/>
    <lineage>
        <taxon>Eukaryota</taxon>
        <taxon>Viridiplantae</taxon>
        <taxon>Streptophyta</taxon>
        <taxon>Embryophyta</taxon>
        <taxon>Tracheophyta</taxon>
        <taxon>Spermatophyta</taxon>
        <taxon>Magnoliopsida</taxon>
        <taxon>Liliopsida</taxon>
        <taxon>Poales</taxon>
        <taxon>Poaceae</taxon>
        <taxon>BOP clade</taxon>
        <taxon>Oryzoideae</taxon>
        <taxon>Oryzeae</taxon>
        <taxon>Oryzinae</taxon>
        <taxon>Oryza</taxon>
    </lineage>
</organism>
<dbReference type="InterPro" id="IPR002539">
    <property type="entry name" value="MaoC-like_dom"/>
</dbReference>
<dbReference type="CDD" id="cd03448">
    <property type="entry name" value="HDE_HSD"/>
    <property type="match status" value="1"/>
</dbReference>
<dbReference type="Pfam" id="PF22622">
    <property type="entry name" value="MFE-2_hydrat-2_N"/>
    <property type="match status" value="2"/>
</dbReference>
<dbReference type="GO" id="GO:0005777">
    <property type="term" value="C:peroxisome"/>
    <property type="evidence" value="ECO:0007669"/>
    <property type="project" value="TreeGrafter"/>
</dbReference>
<dbReference type="Gramene" id="OB09G24900.1">
    <property type="protein sequence ID" value="OB09G24900.1"/>
    <property type="gene ID" value="OB09G24900"/>
</dbReference>
<dbReference type="Proteomes" id="UP000006038">
    <property type="component" value="Chromosome 9"/>
</dbReference>
<dbReference type="AlphaFoldDB" id="J3MZR1"/>
<feature type="domain" description="Peroxisomal multifunctional enzyme type 2-like N-terminal" evidence="2">
    <location>
        <begin position="31"/>
        <end position="165"/>
    </location>
</feature>
<sequence length="514" mass="55960">MATSSPAKALVAANAINPGLVLSHNFPEVAFSYDERDVALYALGVGACAADAVDERELQLVYHRDEISSIKVLPTFFSLFTLRNGTGYALDVPGLQYDPNLILHSQQYIEVYRVIPSRANVIKKTRVAGLHDRGKTAVLELESLICLEGSGEHLCMSRSTFYLRGSGGFSDSSQPFSYATYPANRAHASFPDTTPTAVYEDHTQKSQALLFGSSTVFYPLHSDPCVAQASGDVALYALGVGACGRDAVDDKELHLVYHRDGQPHIKALPTFASLFPNKNSNGLGIVDVPGLNFDASLLLHGQQYIEIYKPIPSCASVVNNVKVAGLHDKGKATILEIETKTHVKDSGEVLCMNRSTIYLRGAGGFSDSSRPYSYTSYPTNQVSRISIPNSAPSALYEDQTQQSQALLYRLSGDYNPLHSDPTVAQVAGFTRPILHGLCSLGFATRAVIKSFCNGDPAAVKSIFGRFLLHVYPGETLVTEMWLEGQRVLYQTKVKERNRAVLSGYVLLKHTPSSL</sequence>
<feature type="domain" description="Peroxisomal multifunctional enzyme type 2-like N-terminal" evidence="2">
    <location>
        <begin position="231"/>
        <end position="361"/>
    </location>
</feature>